<dbReference type="AlphaFoldDB" id="A0A8H4X2P4"/>
<dbReference type="Proteomes" id="UP000622797">
    <property type="component" value="Unassembled WGS sequence"/>
</dbReference>
<dbReference type="EMBL" id="JABEXW010000680">
    <property type="protein sequence ID" value="KAF4958726.1"/>
    <property type="molecule type" value="Genomic_DNA"/>
</dbReference>
<evidence type="ECO:0000313" key="1">
    <source>
        <dbReference type="EMBL" id="KAF4958726.1"/>
    </source>
</evidence>
<accession>A0A8H4X2P4</accession>
<organism evidence="1 2">
    <name type="scientific">Fusarium sarcochroum</name>
    <dbReference type="NCBI Taxonomy" id="1208366"/>
    <lineage>
        <taxon>Eukaryota</taxon>
        <taxon>Fungi</taxon>
        <taxon>Dikarya</taxon>
        <taxon>Ascomycota</taxon>
        <taxon>Pezizomycotina</taxon>
        <taxon>Sordariomycetes</taxon>
        <taxon>Hypocreomycetidae</taxon>
        <taxon>Hypocreales</taxon>
        <taxon>Nectriaceae</taxon>
        <taxon>Fusarium</taxon>
        <taxon>Fusarium lateritium species complex</taxon>
    </lineage>
</organism>
<dbReference type="OrthoDB" id="3434980at2759"/>
<evidence type="ECO:0000313" key="2">
    <source>
        <dbReference type="Proteomes" id="UP000622797"/>
    </source>
</evidence>
<reference evidence="1" key="1">
    <citation type="journal article" date="2020" name="BMC Genomics">
        <title>Correction to: Identification and distribution of gene clusters required for synthesis of sphingolipid metabolism inhibitors in diverse species of the filamentous fungus Fusarium.</title>
        <authorList>
            <person name="Kim H.S."/>
            <person name="Lohmar J.M."/>
            <person name="Busman M."/>
            <person name="Brown D.W."/>
            <person name="Naumann T.A."/>
            <person name="Divon H.H."/>
            <person name="Lysoe E."/>
            <person name="Uhlig S."/>
            <person name="Proctor R.H."/>
        </authorList>
    </citation>
    <scope>NUCLEOTIDE SEQUENCE</scope>
    <source>
        <strain evidence="1">NRRL 20472</strain>
    </source>
</reference>
<gene>
    <name evidence="1" type="ORF">FSARC_10951</name>
</gene>
<name>A0A8H4X2P4_9HYPO</name>
<comment type="caution">
    <text evidence="1">The sequence shown here is derived from an EMBL/GenBank/DDBJ whole genome shotgun (WGS) entry which is preliminary data.</text>
</comment>
<keyword evidence="2" id="KW-1185">Reference proteome</keyword>
<reference evidence="1" key="2">
    <citation type="submission" date="2020-05" db="EMBL/GenBank/DDBJ databases">
        <authorList>
            <person name="Kim H.-S."/>
            <person name="Proctor R.H."/>
            <person name="Brown D.W."/>
        </authorList>
    </citation>
    <scope>NUCLEOTIDE SEQUENCE</scope>
    <source>
        <strain evidence="1">NRRL 20472</strain>
    </source>
</reference>
<sequence length="75" mass="8497">MTDNLVRIRYCFSSIEEYESSNLSLREIIKADTGEEFWIETRSLPPIGYPPPLHAESVGKLKGLEGVQIAELKDD</sequence>
<proteinExistence type="predicted"/>
<protein>
    <submittedName>
        <fullName evidence="1">Uncharacterized protein</fullName>
    </submittedName>
</protein>